<dbReference type="SUPFAM" id="SSF88713">
    <property type="entry name" value="Glycoside hydrolase/deacetylase"/>
    <property type="match status" value="1"/>
</dbReference>
<dbReference type="Gene3D" id="3.20.20.370">
    <property type="entry name" value="Glycoside hydrolase/deacetylase"/>
    <property type="match status" value="1"/>
</dbReference>
<evidence type="ECO:0000259" key="1">
    <source>
        <dbReference type="PROSITE" id="PS51677"/>
    </source>
</evidence>
<dbReference type="GO" id="GO:0016810">
    <property type="term" value="F:hydrolase activity, acting on carbon-nitrogen (but not peptide) bonds"/>
    <property type="evidence" value="ECO:0007669"/>
    <property type="project" value="InterPro"/>
</dbReference>
<dbReference type="OrthoDB" id="61520at2"/>
<evidence type="ECO:0000313" key="3">
    <source>
        <dbReference type="Proteomes" id="UP000036923"/>
    </source>
</evidence>
<dbReference type="InterPro" id="IPR011330">
    <property type="entry name" value="Glyco_hydro/deAcase_b/a-brl"/>
</dbReference>
<dbReference type="STRING" id="398512.Bccel_3809"/>
<dbReference type="Pfam" id="PF01522">
    <property type="entry name" value="Polysacc_deac_1"/>
    <property type="match status" value="1"/>
</dbReference>
<evidence type="ECO:0000313" key="2">
    <source>
        <dbReference type="EMBL" id="KNY28535.1"/>
    </source>
</evidence>
<organism evidence="2 3">
    <name type="scientific">Pseudobacteroides cellulosolvens ATCC 35603 = DSM 2933</name>
    <dbReference type="NCBI Taxonomy" id="398512"/>
    <lineage>
        <taxon>Bacteria</taxon>
        <taxon>Bacillati</taxon>
        <taxon>Bacillota</taxon>
        <taxon>Clostridia</taxon>
        <taxon>Eubacteriales</taxon>
        <taxon>Oscillospiraceae</taxon>
        <taxon>Pseudobacteroides</taxon>
    </lineage>
</organism>
<dbReference type="PANTHER" id="PTHR10587">
    <property type="entry name" value="GLYCOSYL TRANSFERASE-RELATED"/>
    <property type="match status" value="1"/>
</dbReference>
<comment type="caution">
    <text evidence="2">The sequence shown here is derived from an EMBL/GenBank/DDBJ whole genome shotgun (WGS) entry which is preliminary data.</text>
</comment>
<accession>A0A0L6JS46</accession>
<keyword evidence="3" id="KW-1185">Reference proteome</keyword>
<dbReference type="PROSITE" id="PS51677">
    <property type="entry name" value="NODB"/>
    <property type="match status" value="1"/>
</dbReference>
<sequence precursor="true">MKKSKKKIVITCCFVFIFIISLLVSLFQISKSRDFQFFGKLVKSTETNEKKIALTFDDGPTENTQEILKVLNVLDVKATFFLCGIGIEARKEDAAAIASNGHGIGNHSYSHKRMIGVSYNFCKEEIEKTNRLIREVGYKGEIYFRPPYFKKLFMLPLYLQNSNITAVTCDVEPETYLGYNASPNELANNVIDNIKSGSIILLHPMYKAENTLIAIEKIVMTLKEKGYTFCTVEELLKLYDKNQ</sequence>
<dbReference type="eggNOG" id="COG0726">
    <property type="taxonomic scope" value="Bacteria"/>
</dbReference>
<feature type="domain" description="NodB homology" evidence="1">
    <location>
        <begin position="50"/>
        <end position="230"/>
    </location>
</feature>
<dbReference type="InterPro" id="IPR002509">
    <property type="entry name" value="NODB_dom"/>
</dbReference>
<dbReference type="RefSeq" id="WP_036936774.1">
    <property type="nucleotide sequence ID" value="NZ_JQKC01000002.1"/>
</dbReference>
<dbReference type="PANTHER" id="PTHR10587:SF125">
    <property type="entry name" value="POLYSACCHARIDE DEACETYLASE YHEN-RELATED"/>
    <property type="match status" value="1"/>
</dbReference>
<dbReference type="InterPro" id="IPR050248">
    <property type="entry name" value="Polysacc_deacetylase_ArnD"/>
</dbReference>
<dbReference type="Proteomes" id="UP000036923">
    <property type="component" value="Unassembled WGS sequence"/>
</dbReference>
<gene>
    <name evidence="2" type="ORF">Bccel_3809</name>
</gene>
<dbReference type="GO" id="GO:0005975">
    <property type="term" value="P:carbohydrate metabolic process"/>
    <property type="evidence" value="ECO:0007669"/>
    <property type="project" value="InterPro"/>
</dbReference>
<protein>
    <submittedName>
        <fullName evidence="2">Polysaccharide deacetylase</fullName>
    </submittedName>
</protein>
<reference evidence="3" key="1">
    <citation type="submission" date="2015-07" db="EMBL/GenBank/DDBJ databases">
        <title>Near-Complete Genome Sequence of the Cellulolytic Bacterium Bacteroides (Pseudobacteroides) cellulosolvens ATCC 35603.</title>
        <authorList>
            <person name="Dassa B."/>
            <person name="Utturkar S.M."/>
            <person name="Klingeman D.M."/>
            <person name="Hurt R.A."/>
            <person name="Keller M."/>
            <person name="Xu J."/>
            <person name="Reddy Y.H.K."/>
            <person name="Borovok I."/>
            <person name="Grinberg I.R."/>
            <person name="Lamed R."/>
            <person name="Zhivin O."/>
            <person name="Bayer E.A."/>
            <person name="Brown S.D."/>
        </authorList>
    </citation>
    <scope>NUCLEOTIDE SEQUENCE [LARGE SCALE GENOMIC DNA]</scope>
    <source>
        <strain evidence="3">DSM 2933</strain>
    </source>
</reference>
<name>A0A0L6JS46_9FIRM</name>
<dbReference type="EMBL" id="LGTC01000001">
    <property type="protein sequence ID" value="KNY28535.1"/>
    <property type="molecule type" value="Genomic_DNA"/>
</dbReference>
<dbReference type="AlphaFoldDB" id="A0A0L6JS46"/>
<proteinExistence type="predicted"/>